<accession>A0ABM9GX98</accession>
<evidence type="ECO:0000313" key="2">
    <source>
        <dbReference type="Proteomes" id="UP001154015"/>
    </source>
</evidence>
<gene>
    <name evidence="1" type="ORF">SGL43_03239</name>
</gene>
<protein>
    <submittedName>
        <fullName evidence="1">Uncharacterized protein</fullName>
    </submittedName>
</protein>
<name>A0ABM9GX98_STRGL</name>
<evidence type="ECO:0000313" key="1">
    <source>
        <dbReference type="EMBL" id="CAH9416216.1"/>
    </source>
</evidence>
<reference evidence="1" key="1">
    <citation type="submission" date="2022-03" db="EMBL/GenBank/DDBJ databases">
        <authorList>
            <person name="Leyn A S."/>
        </authorList>
    </citation>
    <scope>NUCLEOTIDE SEQUENCE</scope>
    <source>
        <strain evidence="1">Streptomyces globisporus 4-3</strain>
    </source>
</reference>
<sequence>MSDDTQTATLSPEDAMRSARLHARAEAAVMALFTTRAYELGWAVRSEPSGVRDHVTLSCDAGHTTQVTPITALHPKLGSTILQAPEGQVFHLEAGMEHMAVPGNPQLAAFSMALEECEHCARKQWEEAARASFAAYAIEADLRILVDAASSNGYPTKKVCCLQGHEFTITAMDPRTPRREPDYGLAYGHTWRDFTLTASAVKRLWPEYASITAMASPTPLRKGGYGFTPGAGGAEGPCVTCASISQTPKLVEFRHRAREENAMILDAMSDRVLQAVRLCCVAGHLTSVSINNALKRALLCVRCAGAGIRPEPTVYYVVAGEAMVKPGISSGDGRGRLDTHRSQHSLDQVRRLITDLPIGAALNVERHVLSGLADQGVRPVMGFEFFDAVHIDRVLALADEWFAANLPNSPWSVTT</sequence>
<dbReference type="Proteomes" id="UP001154015">
    <property type="component" value="Unassembled WGS sequence"/>
</dbReference>
<proteinExistence type="predicted"/>
<organism evidence="1 2">
    <name type="scientific">Streptomyces globisporus</name>
    <dbReference type="NCBI Taxonomy" id="1908"/>
    <lineage>
        <taxon>Bacteria</taxon>
        <taxon>Bacillati</taxon>
        <taxon>Actinomycetota</taxon>
        <taxon>Actinomycetes</taxon>
        <taxon>Kitasatosporales</taxon>
        <taxon>Streptomycetaceae</taxon>
        <taxon>Streptomyces</taxon>
    </lineage>
</organism>
<dbReference type="RefSeq" id="WP_318574784.1">
    <property type="nucleotide sequence ID" value="NZ_CAKXYP010000008.1"/>
</dbReference>
<dbReference type="EMBL" id="CAKXYP010000008">
    <property type="protein sequence ID" value="CAH9416216.1"/>
    <property type="molecule type" value="Genomic_DNA"/>
</dbReference>
<comment type="caution">
    <text evidence="1">The sequence shown here is derived from an EMBL/GenBank/DDBJ whole genome shotgun (WGS) entry which is preliminary data.</text>
</comment>
<keyword evidence="2" id="KW-1185">Reference proteome</keyword>